<organism evidence="1 2">
    <name type="scientific">Taxus chinensis</name>
    <name type="common">Chinese yew</name>
    <name type="synonym">Taxus wallichiana var. chinensis</name>
    <dbReference type="NCBI Taxonomy" id="29808"/>
    <lineage>
        <taxon>Eukaryota</taxon>
        <taxon>Viridiplantae</taxon>
        <taxon>Streptophyta</taxon>
        <taxon>Embryophyta</taxon>
        <taxon>Tracheophyta</taxon>
        <taxon>Spermatophyta</taxon>
        <taxon>Pinopsida</taxon>
        <taxon>Pinidae</taxon>
        <taxon>Conifers II</taxon>
        <taxon>Cupressales</taxon>
        <taxon>Taxaceae</taxon>
        <taxon>Taxus</taxon>
    </lineage>
</organism>
<dbReference type="EMBL" id="JAHRHJ020000007">
    <property type="protein sequence ID" value="KAH9308645.1"/>
    <property type="molecule type" value="Genomic_DNA"/>
</dbReference>
<keyword evidence="2" id="KW-1185">Reference proteome</keyword>
<sequence>MVMERVDMIEGVIAELTMVIQDLKGRVDKLVPNQVPRIVEVAPEKAMEELTKWK</sequence>
<accession>A0AA38L2A0</accession>
<feature type="non-terminal residue" evidence="1">
    <location>
        <position position="54"/>
    </location>
</feature>
<dbReference type="AlphaFoldDB" id="A0AA38L2A0"/>
<name>A0AA38L2A0_TAXCH</name>
<evidence type="ECO:0000313" key="2">
    <source>
        <dbReference type="Proteomes" id="UP000824469"/>
    </source>
</evidence>
<dbReference type="Proteomes" id="UP000824469">
    <property type="component" value="Unassembled WGS sequence"/>
</dbReference>
<protein>
    <submittedName>
        <fullName evidence="1">Uncharacterized protein</fullName>
    </submittedName>
</protein>
<reference evidence="1 2" key="1">
    <citation type="journal article" date="2021" name="Nat. Plants">
        <title>The Taxus genome provides insights into paclitaxel biosynthesis.</title>
        <authorList>
            <person name="Xiong X."/>
            <person name="Gou J."/>
            <person name="Liao Q."/>
            <person name="Li Y."/>
            <person name="Zhou Q."/>
            <person name="Bi G."/>
            <person name="Li C."/>
            <person name="Du R."/>
            <person name="Wang X."/>
            <person name="Sun T."/>
            <person name="Guo L."/>
            <person name="Liang H."/>
            <person name="Lu P."/>
            <person name="Wu Y."/>
            <person name="Zhang Z."/>
            <person name="Ro D.K."/>
            <person name="Shang Y."/>
            <person name="Huang S."/>
            <person name="Yan J."/>
        </authorList>
    </citation>
    <scope>NUCLEOTIDE SEQUENCE [LARGE SCALE GENOMIC DNA]</scope>
    <source>
        <strain evidence="1">Ta-2019</strain>
    </source>
</reference>
<proteinExistence type="predicted"/>
<evidence type="ECO:0000313" key="1">
    <source>
        <dbReference type="EMBL" id="KAH9308645.1"/>
    </source>
</evidence>
<gene>
    <name evidence="1" type="ORF">KI387_036556</name>
</gene>
<comment type="caution">
    <text evidence="1">The sequence shown here is derived from an EMBL/GenBank/DDBJ whole genome shotgun (WGS) entry which is preliminary data.</text>
</comment>